<accession>A0ABN0QZ96</accession>
<evidence type="ECO:0000313" key="3">
    <source>
        <dbReference type="Proteomes" id="UP000020681"/>
    </source>
</evidence>
<organism evidence="2 3">
    <name type="scientific">Mycobacterium ulcerans str. Harvey</name>
    <dbReference type="NCBI Taxonomy" id="1299332"/>
    <lineage>
        <taxon>Bacteria</taxon>
        <taxon>Bacillati</taxon>
        <taxon>Actinomycetota</taxon>
        <taxon>Actinomycetes</taxon>
        <taxon>Mycobacteriales</taxon>
        <taxon>Mycobacteriaceae</taxon>
        <taxon>Mycobacterium</taxon>
        <taxon>Mycobacterium ulcerans group</taxon>
    </lineage>
</organism>
<sequence>MILRQASATTFGRPGSLSGRSGNAITLPSRHVLVTDVASRLTRTTLTNVRVEWPPAGAREPDLSPPFERPRE</sequence>
<name>A0ABN0QZ96_MYCUL</name>
<evidence type="ECO:0000313" key="2">
    <source>
        <dbReference type="EMBL" id="EUA90084.1"/>
    </source>
</evidence>
<protein>
    <submittedName>
        <fullName evidence="2">Uncharacterized protein</fullName>
    </submittedName>
</protein>
<feature type="compositionally biased region" description="Polar residues" evidence="1">
    <location>
        <begin position="1"/>
        <end position="10"/>
    </location>
</feature>
<keyword evidence="3" id="KW-1185">Reference proteome</keyword>
<feature type="region of interest" description="Disordered" evidence="1">
    <location>
        <begin position="1"/>
        <end position="24"/>
    </location>
</feature>
<proteinExistence type="predicted"/>
<gene>
    <name evidence="2" type="ORF">I551_3418</name>
</gene>
<reference evidence="2 3" key="1">
    <citation type="submission" date="2014-01" db="EMBL/GenBank/DDBJ databases">
        <authorList>
            <person name="Dobos K."/>
            <person name="Lenaerts A."/>
            <person name="Ordway D."/>
            <person name="DeGroote M.A."/>
            <person name="Parker T."/>
            <person name="Sizemore C."/>
            <person name="Tallon L.J."/>
            <person name="Sadzewicz L.K."/>
            <person name="Sengamalay N."/>
            <person name="Fraser C.M."/>
            <person name="Hine E."/>
            <person name="Shefchek K.A."/>
            <person name="Das S.P."/>
            <person name="Tettelin H."/>
        </authorList>
    </citation>
    <scope>NUCLEOTIDE SEQUENCE [LARGE SCALE GENOMIC DNA]</scope>
    <source>
        <strain evidence="2 3">Harvey</strain>
    </source>
</reference>
<comment type="caution">
    <text evidence="2">The sequence shown here is derived from an EMBL/GenBank/DDBJ whole genome shotgun (WGS) entry which is preliminary data.</text>
</comment>
<feature type="region of interest" description="Disordered" evidence="1">
    <location>
        <begin position="53"/>
        <end position="72"/>
    </location>
</feature>
<dbReference type="Proteomes" id="UP000020681">
    <property type="component" value="Unassembled WGS sequence"/>
</dbReference>
<dbReference type="EMBL" id="JAOL01000110">
    <property type="protein sequence ID" value="EUA90084.1"/>
    <property type="molecule type" value="Genomic_DNA"/>
</dbReference>
<evidence type="ECO:0000256" key="1">
    <source>
        <dbReference type="SAM" id="MobiDB-lite"/>
    </source>
</evidence>